<organism evidence="4 5">
    <name type="scientific">Marinobacter gudaonensis</name>
    <dbReference type="NCBI Taxonomy" id="375760"/>
    <lineage>
        <taxon>Bacteria</taxon>
        <taxon>Pseudomonadati</taxon>
        <taxon>Pseudomonadota</taxon>
        <taxon>Gammaproteobacteria</taxon>
        <taxon>Pseudomonadales</taxon>
        <taxon>Marinobacteraceae</taxon>
        <taxon>Marinobacter</taxon>
    </lineage>
</organism>
<protein>
    <submittedName>
        <fullName evidence="4">Diguanylate cyclase/phosphodiesterase with GAF sensor</fullName>
    </submittedName>
</protein>
<dbReference type="InterPro" id="IPR035919">
    <property type="entry name" value="EAL_sf"/>
</dbReference>
<dbReference type="Gene3D" id="3.30.450.40">
    <property type="match status" value="2"/>
</dbReference>
<dbReference type="SUPFAM" id="SSF141868">
    <property type="entry name" value="EAL domain-like"/>
    <property type="match status" value="1"/>
</dbReference>
<dbReference type="NCBIfam" id="TIGR00254">
    <property type="entry name" value="GGDEF"/>
    <property type="match status" value="1"/>
</dbReference>
<dbReference type="STRING" id="375760.SAMN04488073_2094"/>
<accession>A0A1I6H2A8</accession>
<dbReference type="CDD" id="cd01948">
    <property type="entry name" value="EAL"/>
    <property type="match status" value="1"/>
</dbReference>
<dbReference type="AlphaFoldDB" id="A0A1I6H2A8"/>
<dbReference type="SMART" id="SM00065">
    <property type="entry name" value="GAF"/>
    <property type="match status" value="2"/>
</dbReference>
<dbReference type="Gene3D" id="3.20.20.450">
    <property type="entry name" value="EAL domain"/>
    <property type="match status" value="1"/>
</dbReference>
<dbReference type="EMBL" id="FOYV01000001">
    <property type="protein sequence ID" value="SFR48554.1"/>
    <property type="molecule type" value="Genomic_DNA"/>
</dbReference>
<dbReference type="SUPFAM" id="SSF55781">
    <property type="entry name" value="GAF domain-like"/>
    <property type="match status" value="2"/>
</dbReference>
<feature type="domain" description="GGDEF" evidence="3">
    <location>
        <begin position="387"/>
        <end position="516"/>
    </location>
</feature>
<evidence type="ECO:0000259" key="3">
    <source>
        <dbReference type="PROSITE" id="PS50887"/>
    </source>
</evidence>
<dbReference type="FunFam" id="3.30.70.270:FF:000001">
    <property type="entry name" value="Diguanylate cyclase domain protein"/>
    <property type="match status" value="1"/>
</dbReference>
<dbReference type="Pfam" id="PF01590">
    <property type="entry name" value="GAF"/>
    <property type="match status" value="1"/>
</dbReference>
<dbReference type="Pfam" id="PF00990">
    <property type="entry name" value="GGDEF"/>
    <property type="match status" value="1"/>
</dbReference>
<dbReference type="SMART" id="SM00267">
    <property type="entry name" value="GGDEF"/>
    <property type="match status" value="1"/>
</dbReference>
<dbReference type="Gene3D" id="3.30.70.270">
    <property type="match status" value="1"/>
</dbReference>
<evidence type="ECO:0000313" key="5">
    <source>
        <dbReference type="Proteomes" id="UP000199290"/>
    </source>
</evidence>
<evidence type="ECO:0000313" key="4">
    <source>
        <dbReference type="EMBL" id="SFR48554.1"/>
    </source>
</evidence>
<dbReference type="GO" id="GO:0003824">
    <property type="term" value="F:catalytic activity"/>
    <property type="evidence" value="ECO:0007669"/>
    <property type="project" value="UniProtKB-ARBA"/>
</dbReference>
<dbReference type="InterPro" id="IPR043128">
    <property type="entry name" value="Rev_trsase/Diguanyl_cyclase"/>
</dbReference>
<dbReference type="InterPro" id="IPR052155">
    <property type="entry name" value="Biofilm_reg_signaling"/>
</dbReference>
<dbReference type="OrthoDB" id="6597954at2"/>
<name>A0A1I6H2A8_9GAMM</name>
<dbReference type="InterPro" id="IPR029016">
    <property type="entry name" value="GAF-like_dom_sf"/>
</dbReference>
<evidence type="ECO:0000256" key="1">
    <source>
        <dbReference type="ARBA" id="ARBA00001946"/>
    </source>
</evidence>
<dbReference type="InterPro" id="IPR001633">
    <property type="entry name" value="EAL_dom"/>
</dbReference>
<dbReference type="InterPro" id="IPR029787">
    <property type="entry name" value="Nucleotide_cyclase"/>
</dbReference>
<dbReference type="SUPFAM" id="SSF55073">
    <property type="entry name" value="Nucleotide cyclase"/>
    <property type="match status" value="1"/>
</dbReference>
<reference evidence="5" key="1">
    <citation type="submission" date="2016-10" db="EMBL/GenBank/DDBJ databases">
        <authorList>
            <person name="Varghese N."/>
            <person name="Submissions S."/>
        </authorList>
    </citation>
    <scope>NUCLEOTIDE SEQUENCE [LARGE SCALE GENOMIC DNA]</scope>
    <source>
        <strain evidence="5">CGMCC 1.6294</strain>
    </source>
</reference>
<keyword evidence="5" id="KW-1185">Reference proteome</keyword>
<dbReference type="PANTHER" id="PTHR44757:SF2">
    <property type="entry name" value="BIOFILM ARCHITECTURE MAINTENANCE PROTEIN MBAA"/>
    <property type="match status" value="1"/>
</dbReference>
<dbReference type="SMART" id="SM00052">
    <property type="entry name" value="EAL"/>
    <property type="match status" value="1"/>
</dbReference>
<dbReference type="PROSITE" id="PS50887">
    <property type="entry name" value="GGDEF"/>
    <property type="match status" value="1"/>
</dbReference>
<dbReference type="RefSeq" id="WP_091989300.1">
    <property type="nucleotide sequence ID" value="NZ_FOYV01000001.1"/>
</dbReference>
<feature type="domain" description="EAL" evidence="2">
    <location>
        <begin position="525"/>
        <end position="779"/>
    </location>
</feature>
<gene>
    <name evidence="4" type="ORF">SAMN04488073_2094</name>
</gene>
<dbReference type="InterPro" id="IPR003018">
    <property type="entry name" value="GAF"/>
</dbReference>
<dbReference type="CDD" id="cd01949">
    <property type="entry name" value="GGDEF"/>
    <property type="match status" value="1"/>
</dbReference>
<comment type="cofactor">
    <cofactor evidence="1">
        <name>Mg(2+)</name>
        <dbReference type="ChEBI" id="CHEBI:18420"/>
    </cofactor>
</comment>
<proteinExistence type="predicted"/>
<dbReference type="Pfam" id="PF00563">
    <property type="entry name" value="EAL"/>
    <property type="match status" value="1"/>
</dbReference>
<dbReference type="PANTHER" id="PTHR44757">
    <property type="entry name" value="DIGUANYLATE CYCLASE DGCP"/>
    <property type="match status" value="1"/>
</dbReference>
<evidence type="ECO:0000259" key="2">
    <source>
        <dbReference type="PROSITE" id="PS50883"/>
    </source>
</evidence>
<dbReference type="PROSITE" id="PS50883">
    <property type="entry name" value="EAL"/>
    <property type="match status" value="1"/>
</dbReference>
<sequence length="788" mass="88964">MTNPGIEKRRLAALERLGILDTPPEERFERLTRIAKHYYGVKTALFSVLDTERQWFKSKQGFEAVETPRSVAFCDYAIQQDKILLVEDATKDPRFRNNPLVTGKPHIRFYAGMPVREPSGFKIGTLCIIDDRPRQFTEIELDVLRSLASIVEDELERAYLQADDGEFAKVSHLSRAIHRAQNVFLTNDNEHAAFELMLNDLLTLTGSQFGFIGEILHGDDGAPFLKVGAITNIAWSPQTQALFQEVERRGMVFDRLDNILGLPMTTGEVIVSADVASDSRAKGLPEGHPPITSYIGIPVFSGDQQIGLIGLANRAGGYSVKLANELEPLMQTLGNLIERKRLYQEKREHQRNLEQAANYDALTGLPNRRRMTELFEQELEEARKREGLVSVCFIDLDGFKEINDQHGHAVGDAVLKSVAERLLGSVRAHDVVARLGGDEFVAILRDVDDERVYARLLEAIREPISYRRHVLHLSGSMGVTVYPEDDSDTDQLLRHADQAMYAAKEAGKNHYVLFDLDSHHSRKERIRVIEQMGAALAQDELELYYQPKIHFGRRQVEGFEALLRWNHPEDGVLGPGHFLDHIEYTEYACKVGNFVLEEAIARLRDFHSRNLPYSISVNLSPSHFLGPGFREDLERALCDCPAEIRSRLILEVLETTALDDTDRVLEHLAACRELGVDVSLDDFGTGYSSLDLFRRLTAQEIKIDRSFVTDMLTNPDSEMIVSAIVSLSKSFRRRLLAEGIESAEAEARLIELGCDLGQGFFYSKPMPLAPALEWAACFDWESRRDRSA</sequence>
<dbReference type="Pfam" id="PF13185">
    <property type="entry name" value="GAF_2"/>
    <property type="match status" value="1"/>
</dbReference>
<dbReference type="Proteomes" id="UP000199290">
    <property type="component" value="Unassembled WGS sequence"/>
</dbReference>
<dbReference type="InterPro" id="IPR000160">
    <property type="entry name" value="GGDEF_dom"/>
</dbReference>